<dbReference type="AlphaFoldDB" id="A0AAW6U7R1"/>
<evidence type="ECO:0000256" key="5">
    <source>
        <dbReference type="PIRSR" id="PIRSR037215-1"/>
    </source>
</evidence>
<dbReference type="PIRSF" id="PIRSF037215">
    <property type="entry name" value="Peptidase_M20B"/>
    <property type="match status" value="1"/>
</dbReference>
<gene>
    <name evidence="8" type="primary">pepT</name>
    <name evidence="8" type="ORF">OGX73_00100</name>
</gene>
<evidence type="ECO:0000256" key="6">
    <source>
        <dbReference type="PIRSR" id="PIRSR037215-2"/>
    </source>
</evidence>
<keyword evidence="8" id="KW-0645">Protease</keyword>
<protein>
    <recommendedName>
        <fullName evidence="4">Peptidase T</fullName>
        <ecNumber evidence="4">3.4.11.4</ecNumber>
    </recommendedName>
</protein>
<keyword evidence="2 8" id="KW-0378">Hydrolase</keyword>
<dbReference type="NCBIfam" id="TIGR01882">
    <property type="entry name" value="peptidase-T"/>
    <property type="match status" value="1"/>
</dbReference>
<dbReference type="Proteomes" id="UP001159001">
    <property type="component" value="Unassembled WGS sequence"/>
</dbReference>
<keyword evidence="3 6" id="KW-0862">Zinc</keyword>
<evidence type="ECO:0000256" key="3">
    <source>
        <dbReference type="ARBA" id="ARBA00022833"/>
    </source>
</evidence>
<dbReference type="Gene3D" id="3.30.70.360">
    <property type="match status" value="1"/>
</dbReference>
<dbReference type="InterPro" id="IPR011650">
    <property type="entry name" value="Peptidase_M20_dimer"/>
</dbReference>
<evidence type="ECO:0000256" key="2">
    <source>
        <dbReference type="ARBA" id="ARBA00022801"/>
    </source>
</evidence>
<dbReference type="EC" id="3.4.11.4" evidence="4"/>
<feature type="binding site" evidence="6">
    <location>
        <position position="143"/>
    </location>
    <ligand>
        <name>Zn(2+)</name>
        <dbReference type="ChEBI" id="CHEBI:29105"/>
        <label>2</label>
    </ligand>
</feature>
<feature type="active site" description="Proton acceptor" evidence="5">
    <location>
        <position position="176"/>
    </location>
</feature>
<name>A0AAW6U7R1_PRORE</name>
<sequence>MNELGKQLEQRFYRYLAIESQSDAASTVVPSTEGQRELAKLLAQELESYGLKDVYIDDHAILYAMRPGNKPSAPKIGFVTHLDTVDVGLSPIVKPQTLRYEGKDLCLNEKENIWFKSDEHPEAAPYIGEAIIFSDGTSVLGADNKAAVTVVMELMNKLQYADFDCGDIYVAFVPDEEIGLRGSKIMDLSRFNVDFAYTIDCCALGEVVYETFNAASIEVSIKGITAHPMSAKNVLLNPIRVAHDFIGCFDRFDTPEHTEHREGYFYVTDLIANPDNAKIKMAIRDFDRHSFSARKHFIKQSIELIKARHPRAKIECNIVDVYSNISDSLGDDRTAIDLIFDALKIQEVEPKVIPMRGGTDGSALSARGILTPNYFTGALNFHSCFEFLPISSFEKSYLVSETICRLVGKNNISFYS</sequence>
<dbReference type="InterPro" id="IPR001261">
    <property type="entry name" value="ArgE/DapE_CS"/>
</dbReference>
<dbReference type="PANTHER" id="PTHR42994:SF1">
    <property type="entry name" value="PEPTIDASE T"/>
    <property type="match status" value="1"/>
</dbReference>
<comment type="cofactor">
    <cofactor evidence="6">
        <name>Zn(2+)</name>
        <dbReference type="ChEBI" id="CHEBI:29105"/>
    </cofactor>
    <text evidence="6">Binds 2 Zn(2+) ions per subunit.</text>
</comment>
<dbReference type="GO" id="GO:0006518">
    <property type="term" value="P:peptide metabolic process"/>
    <property type="evidence" value="ECO:0007669"/>
    <property type="project" value="InterPro"/>
</dbReference>
<feature type="domain" description="Peptidase M20 dimerisation" evidence="7">
    <location>
        <begin position="209"/>
        <end position="309"/>
    </location>
</feature>
<feature type="binding site" evidence="6">
    <location>
        <position position="81"/>
    </location>
    <ligand>
        <name>Zn(2+)</name>
        <dbReference type="ChEBI" id="CHEBI:29105"/>
        <label>1</label>
    </ligand>
</feature>
<dbReference type="NCBIfam" id="NF003976">
    <property type="entry name" value="PRK05469.1"/>
    <property type="match status" value="1"/>
</dbReference>
<proteinExistence type="predicted"/>
<dbReference type="PANTHER" id="PTHR42994">
    <property type="entry name" value="PEPTIDASE T"/>
    <property type="match status" value="1"/>
</dbReference>
<dbReference type="GO" id="GO:0006508">
    <property type="term" value="P:proteolysis"/>
    <property type="evidence" value="ECO:0007669"/>
    <property type="project" value="UniProtKB-UniRule"/>
</dbReference>
<dbReference type="Gene3D" id="3.40.630.10">
    <property type="entry name" value="Zn peptidases"/>
    <property type="match status" value="1"/>
</dbReference>
<dbReference type="GO" id="GO:0045148">
    <property type="term" value="F:tripeptide aminopeptidase activity"/>
    <property type="evidence" value="ECO:0007669"/>
    <property type="project" value="UniProtKB-UniRule"/>
</dbReference>
<dbReference type="InterPro" id="IPR036264">
    <property type="entry name" value="Bact_exopeptidase_dim_dom"/>
</dbReference>
<evidence type="ECO:0000256" key="4">
    <source>
        <dbReference type="NCBIfam" id="TIGR01882"/>
    </source>
</evidence>
<feature type="active site" evidence="5">
    <location>
        <position position="83"/>
    </location>
</feature>
<feature type="binding site" evidence="6">
    <location>
        <position position="382"/>
    </location>
    <ligand>
        <name>Zn(2+)</name>
        <dbReference type="ChEBI" id="CHEBI:29105"/>
        <label>2</label>
    </ligand>
</feature>
<dbReference type="Pfam" id="PF07687">
    <property type="entry name" value="M20_dimer"/>
    <property type="match status" value="1"/>
</dbReference>
<dbReference type="InterPro" id="IPR010161">
    <property type="entry name" value="Peptidase_M20B"/>
</dbReference>
<evidence type="ECO:0000313" key="9">
    <source>
        <dbReference type="Proteomes" id="UP001159001"/>
    </source>
</evidence>
<dbReference type="RefSeq" id="WP_283026668.1">
    <property type="nucleotide sequence ID" value="NZ_JAOWIN010000001.1"/>
</dbReference>
<dbReference type="SUPFAM" id="SSF53187">
    <property type="entry name" value="Zn-dependent exopeptidases"/>
    <property type="match status" value="1"/>
</dbReference>
<keyword evidence="8" id="KW-0031">Aminopeptidase</keyword>
<evidence type="ECO:0000313" key="8">
    <source>
        <dbReference type="EMBL" id="MDI9091022.1"/>
    </source>
</evidence>
<dbReference type="InterPro" id="IPR008007">
    <property type="entry name" value="Peptidase_M42"/>
</dbReference>
<accession>A0AAW6U7R1</accession>
<keyword evidence="1 6" id="KW-0479">Metal-binding</keyword>
<dbReference type="NCBIfam" id="NF009920">
    <property type="entry name" value="PRK13381.1"/>
    <property type="match status" value="1"/>
</dbReference>
<dbReference type="PROSITE" id="PS00759">
    <property type="entry name" value="ARGE_DAPE_CPG2_2"/>
    <property type="match status" value="1"/>
</dbReference>
<evidence type="ECO:0000259" key="7">
    <source>
        <dbReference type="Pfam" id="PF07687"/>
    </source>
</evidence>
<dbReference type="Pfam" id="PF05343">
    <property type="entry name" value="Peptidase_M42"/>
    <property type="match status" value="1"/>
</dbReference>
<feature type="binding site" evidence="6">
    <location>
        <position position="143"/>
    </location>
    <ligand>
        <name>Zn(2+)</name>
        <dbReference type="ChEBI" id="CHEBI:29105"/>
        <label>1</label>
    </ligand>
</feature>
<feature type="binding site" evidence="6">
    <location>
        <position position="200"/>
    </location>
    <ligand>
        <name>Zn(2+)</name>
        <dbReference type="ChEBI" id="CHEBI:29105"/>
        <label>1</label>
    </ligand>
</feature>
<comment type="caution">
    <text evidence="8">The sequence shown here is derived from an EMBL/GenBank/DDBJ whole genome shotgun (WGS) entry which is preliminary data.</text>
</comment>
<feature type="binding site" evidence="6">
    <location>
        <position position="177"/>
    </location>
    <ligand>
        <name>Zn(2+)</name>
        <dbReference type="ChEBI" id="CHEBI:29105"/>
        <label>2</label>
    </ligand>
</feature>
<dbReference type="SUPFAM" id="SSF55031">
    <property type="entry name" value="Bacterial exopeptidase dimerisation domain"/>
    <property type="match status" value="1"/>
</dbReference>
<dbReference type="GO" id="GO:0008270">
    <property type="term" value="F:zinc ion binding"/>
    <property type="evidence" value="ECO:0007669"/>
    <property type="project" value="InterPro"/>
</dbReference>
<dbReference type="EMBL" id="JAOWIN010000001">
    <property type="protein sequence ID" value="MDI9091022.1"/>
    <property type="molecule type" value="Genomic_DNA"/>
</dbReference>
<evidence type="ECO:0000256" key="1">
    <source>
        <dbReference type="ARBA" id="ARBA00022723"/>
    </source>
</evidence>
<organism evidence="8 9">
    <name type="scientific">Providencia rettgeri</name>
    <dbReference type="NCBI Taxonomy" id="587"/>
    <lineage>
        <taxon>Bacteria</taxon>
        <taxon>Pseudomonadati</taxon>
        <taxon>Pseudomonadota</taxon>
        <taxon>Gammaproteobacteria</taxon>
        <taxon>Enterobacterales</taxon>
        <taxon>Morganellaceae</taxon>
        <taxon>Providencia</taxon>
    </lineage>
</organism>
<reference evidence="8" key="1">
    <citation type="submission" date="2022-10" db="EMBL/GenBank/DDBJ databases">
        <title>Bacterial isolates recovered from the One Health project in Brazil.</title>
        <authorList>
            <person name="Valiatti T.B."/>
            <person name="Santos F."/>
            <person name="Cayo R."/>
            <person name="Gales A.C."/>
        </authorList>
    </citation>
    <scope>NUCLEOTIDE SEQUENCE</scope>
    <source>
        <strain evidence="8">PVR188</strain>
    </source>
</reference>